<feature type="binding site" evidence="5">
    <location>
        <begin position="87"/>
        <end position="88"/>
    </location>
    <ligand>
        <name>substrate</name>
    </ligand>
</feature>
<dbReference type="PANTHER" id="PTHR34354:SF1">
    <property type="entry name" value="NADPH-DEPENDENT 7-CYANO-7-DEAZAGUANINE REDUCTASE"/>
    <property type="match status" value="1"/>
</dbReference>
<dbReference type="GO" id="GO:0005737">
    <property type="term" value="C:cytoplasm"/>
    <property type="evidence" value="ECO:0007669"/>
    <property type="project" value="UniProtKB-SubCell"/>
</dbReference>
<dbReference type="NCBIfam" id="TIGR03139">
    <property type="entry name" value="QueF-II"/>
    <property type="match status" value="1"/>
</dbReference>
<sequence length="130" mass="15013">MTQSQYEGLQSDIRQWQTPAIETFANIYPDRDYEIRMTTAEFSCICPRTGLPDFAELRLTYVPDKLCIELKSFKEYLLAYRNKGIFHENVVNRVLDDIIAAAKPRKARLEGIFNARGGIQTSVVREFTQS</sequence>
<dbReference type="SUPFAM" id="SSF55620">
    <property type="entry name" value="Tetrahydrobiopterin biosynthesis enzymes-like"/>
    <property type="match status" value="1"/>
</dbReference>
<dbReference type="UniPathway" id="UPA00392"/>
<dbReference type="PANTHER" id="PTHR34354">
    <property type="entry name" value="NADPH-DEPENDENT 7-CYANO-7-DEAZAGUANINE REDUCTASE"/>
    <property type="match status" value="1"/>
</dbReference>
<comment type="pathway">
    <text evidence="5">tRNA modification; tRNA-queuosine biosynthesis.</text>
</comment>
<evidence type="ECO:0000256" key="5">
    <source>
        <dbReference type="HAMAP-Rule" id="MF_00818"/>
    </source>
</evidence>
<evidence type="ECO:0000256" key="2">
    <source>
        <dbReference type="ARBA" id="ARBA00022785"/>
    </source>
</evidence>
<gene>
    <name evidence="5" type="primary">queF</name>
    <name evidence="6" type="ORF">C3F09_07045</name>
</gene>
<feature type="active site" description="Proton donor" evidence="5">
    <location>
        <position position="53"/>
    </location>
</feature>
<dbReference type="Proteomes" id="UP000250918">
    <property type="component" value="Unassembled WGS sequence"/>
</dbReference>
<dbReference type="InterPro" id="IPR050084">
    <property type="entry name" value="NADPH_dep_7-cyano-7-deazaG_red"/>
</dbReference>
<organism evidence="6 7">
    <name type="scientific">candidate division GN15 bacterium</name>
    <dbReference type="NCBI Taxonomy" id="2072418"/>
    <lineage>
        <taxon>Bacteria</taxon>
        <taxon>candidate division GN15</taxon>
    </lineage>
</organism>
<keyword evidence="2 5" id="KW-0671">Queuosine biosynthesis</keyword>
<evidence type="ECO:0000256" key="4">
    <source>
        <dbReference type="ARBA" id="ARBA00023002"/>
    </source>
</evidence>
<comment type="subcellular location">
    <subcellularLocation>
        <location evidence="5">Cytoplasm</location>
    </subcellularLocation>
</comment>
<dbReference type="EC" id="1.7.1.13" evidence="5"/>
<keyword evidence="4 5" id="KW-0560">Oxidoreductase</keyword>
<evidence type="ECO:0000256" key="1">
    <source>
        <dbReference type="ARBA" id="ARBA00022490"/>
    </source>
</evidence>
<dbReference type="InterPro" id="IPR029500">
    <property type="entry name" value="QueF"/>
</dbReference>
<dbReference type="Pfam" id="PF14489">
    <property type="entry name" value="QueF"/>
    <property type="match status" value="1"/>
</dbReference>
<accession>A0A855X3E5</accession>
<dbReference type="HAMAP" id="MF_00818">
    <property type="entry name" value="QueF_type1"/>
    <property type="match status" value="1"/>
</dbReference>
<comment type="similarity">
    <text evidence="5">Belongs to the GTP cyclohydrolase I family. QueF type 1 subfamily.</text>
</comment>
<evidence type="ECO:0000313" key="6">
    <source>
        <dbReference type="EMBL" id="PWB72153.1"/>
    </source>
</evidence>
<evidence type="ECO:0000313" key="7">
    <source>
        <dbReference type="Proteomes" id="UP000250918"/>
    </source>
</evidence>
<keyword evidence="3 5" id="KW-0521">NADP</keyword>
<comment type="caution">
    <text evidence="6">The sequence shown here is derived from an EMBL/GenBank/DDBJ whole genome shotgun (WGS) entry which is preliminary data.</text>
</comment>
<evidence type="ECO:0000256" key="3">
    <source>
        <dbReference type="ARBA" id="ARBA00022857"/>
    </source>
</evidence>
<reference evidence="6 7" key="1">
    <citation type="journal article" date="2018" name="ISME J.">
        <title>A methanotrophic archaeon couples anaerobic oxidation of methane to Fe(III) reduction.</title>
        <authorList>
            <person name="Cai C."/>
            <person name="Leu A.O."/>
            <person name="Xie G.J."/>
            <person name="Guo J."/>
            <person name="Feng Y."/>
            <person name="Zhao J.X."/>
            <person name="Tyson G.W."/>
            <person name="Yuan Z."/>
            <person name="Hu S."/>
        </authorList>
    </citation>
    <scope>NUCLEOTIDE SEQUENCE [LARGE SCALE GENOMIC DNA]</scope>
    <source>
        <strain evidence="6">FeB_12</strain>
    </source>
</reference>
<comment type="function">
    <text evidence="5">Catalyzes the NADPH-dependent reduction of 7-cyano-7-deazaguanine (preQ0) to 7-aminomethyl-7-deazaguanine (preQ1).</text>
</comment>
<protein>
    <recommendedName>
        <fullName evidence="5">NADPH-dependent 7-cyano-7-deazaguanine reductase</fullName>
        <ecNumber evidence="5">1.7.1.13</ecNumber>
    </recommendedName>
    <alternativeName>
        <fullName evidence="5">7-cyano-7-carbaguanine reductase</fullName>
    </alternativeName>
    <alternativeName>
        <fullName evidence="5">NADPH-dependent nitrile oxidoreductase</fullName>
    </alternativeName>
    <alternativeName>
        <fullName evidence="5">PreQ(0) reductase</fullName>
    </alternativeName>
</protein>
<dbReference type="InterPro" id="IPR043133">
    <property type="entry name" value="GTP-CH-I_C/QueF"/>
</dbReference>
<dbReference type="GO" id="GO:0008616">
    <property type="term" value="P:tRNA queuosine(34) biosynthetic process"/>
    <property type="evidence" value="ECO:0007669"/>
    <property type="project" value="UniProtKB-UniRule"/>
</dbReference>
<feature type="binding site" evidence="5">
    <location>
        <begin position="68"/>
        <end position="70"/>
    </location>
    <ligand>
        <name>substrate</name>
    </ligand>
</feature>
<feature type="active site" description="Thioimide intermediate" evidence="5">
    <location>
        <position position="46"/>
    </location>
</feature>
<dbReference type="InterPro" id="IPR016856">
    <property type="entry name" value="QueF_type1"/>
</dbReference>
<dbReference type="PIRSF" id="PIRSF027377">
    <property type="entry name" value="Nitrile_oxidored_QueF"/>
    <property type="match status" value="1"/>
</dbReference>
<dbReference type="AlphaFoldDB" id="A0A855X3E5"/>
<name>A0A855X3E5_9BACT</name>
<proteinExistence type="inferred from homology"/>
<keyword evidence="1 5" id="KW-0963">Cytoplasm</keyword>
<dbReference type="GO" id="GO:0033739">
    <property type="term" value="F:preQ1 synthase activity"/>
    <property type="evidence" value="ECO:0007669"/>
    <property type="project" value="UniProtKB-UniRule"/>
</dbReference>
<comment type="catalytic activity">
    <reaction evidence="5">
        <text>7-aminomethyl-7-carbaguanine + 2 NADP(+) = 7-cyano-7-carbaguanine + 2 NADPH + 3 H(+)</text>
        <dbReference type="Rhea" id="RHEA:13409"/>
        <dbReference type="ChEBI" id="CHEBI:15378"/>
        <dbReference type="ChEBI" id="CHEBI:45075"/>
        <dbReference type="ChEBI" id="CHEBI:57783"/>
        <dbReference type="ChEBI" id="CHEBI:58349"/>
        <dbReference type="ChEBI" id="CHEBI:58703"/>
        <dbReference type="EC" id="1.7.1.13"/>
    </reaction>
</comment>
<dbReference type="Gene3D" id="3.30.1130.10">
    <property type="match status" value="1"/>
</dbReference>
<dbReference type="EMBL" id="PQAP01000095">
    <property type="protein sequence ID" value="PWB72153.1"/>
    <property type="molecule type" value="Genomic_DNA"/>
</dbReference>